<evidence type="ECO:0000256" key="9">
    <source>
        <dbReference type="ARBA" id="ARBA00022840"/>
    </source>
</evidence>
<evidence type="ECO:0000256" key="13">
    <source>
        <dbReference type="SAM" id="MobiDB-lite"/>
    </source>
</evidence>
<evidence type="ECO:0000256" key="7">
    <source>
        <dbReference type="ARBA" id="ARBA00022741"/>
    </source>
</evidence>
<evidence type="ECO:0000256" key="4">
    <source>
        <dbReference type="ARBA" id="ARBA00022527"/>
    </source>
</evidence>
<evidence type="ECO:0000256" key="2">
    <source>
        <dbReference type="ARBA" id="ARBA00010791"/>
    </source>
</evidence>
<dbReference type="InterPro" id="IPR000719">
    <property type="entry name" value="Prot_kinase_dom"/>
</dbReference>
<evidence type="ECO:0000256" key="8">
    <source>
        <dbReference type="ARBA" id="ARBA00022777"/>
    </source>
</evidence>
<evidence type="ECO:0000256" key="11">
    <source>
        <dbReference type="ARBA" id="ARBA00048679"/>
    </source>
</evidence>
<dbReference type="Gene3D" id="1.10.510.10">
    <property type="entry name" value="Transferase(Phosphotransferase) domain 1"/>
    <property type="match status" value="1"/>
</dbReference>
<feature type="region of interest" description="Disordered" evidence="13">
    <location>
        <begin position="399"/>
        <end position="636"/>
    </location>
</feature>
<keyword evidence="8 15" id="KW-0418">Kinase</keyword>
<feature type="compositionally biased region" description="Low complexity" evidence="13">
    <location>
        <begin position="612"/>
        <end position="623"/>
    </location>
</feature>
<feature type="compositionally biased region" description="Low complexity" evidence="13">
    <location>
        <begin position="486"/>
        <end position="497"/>
    </location>
</feature>
<comment type="catalytic activity">
    <reaction evidence="11">
        <text>L-seryl-[protein] + ATP = O-phospho-L-seryl-[protein] + ADP + H(+)</text>
        <dbReference type="Rhea" id="RHEA:17989"/>
        <dbReference type="Rhea" id="RHEA-COMP:9863"/>
        <dbReference type="Rhea" id="RHEA-COMP:11604"/>
        <dbReference type="ChEBI" id="CHEBI:15378"/>
        <dbReference type="ChEBI" id="CHEBI:29999"/>
        <dbReference type="ChEBI" id="CHEBI:30616"/>
        <dbReference type="ChEBI" id="CHEBI:83421"/>
        <dbReference type="ChEBI" id="CHEBI:456216"/>
        <dbReference type="EC" id="2.7.11.1"/>
    </reaction>
</comment>
<dbReference type="PROSITE" id="PS50011">
    <property type="entry name" value="PROTEIN_KINASE_DOM"/>
    <property type="match status" value="1"/>
</dbReference>
<dbReference type="PANTHER" id="PTHR24346">
    <property type="entry name" value="MAP/MICROTUBULE AFFINITY-REGULATING KINASE"/>
    <property type="match status" value="1"/>
</dbReference>
<feature type="compositionally biased region" description="Basic residues" evidence="13">
    <location>
        <begin position="14"/>
        <end position="23"/>
    </location>
</feature>
<evidence type="ECO:0000313" key="17">
    <source>
        <dbReference type="Proteomes" id="UP000078595"/>
    </source>
</evidence>
<feature type="binding site" evidence="12">
    <location>
        <position position="80"/>
    </location>
    <ligand>
        <name>ATP</name>
        <dbReference type="ChEBI" id="CHEBI:30616"/>
    </ligand>
</feature>
<evidence type="ECO:0000256" key="5">
    <source>
        <dbReference type="ARBA" id="ARBA00022553"/>
    </source>
</evidence>
<sequence>MPDSPSPPTPSPPRVRHSQRRGQTRFEKEAAATGGKSSADLPGDPKVIGPWRIGRTIGKGASGRVKIAKHSKTGQYAAIKIVPKHALLMTSRMSMANAGAKHDKAVLGIEREIVIMKLIDHPNVMSLYDVWETAKELYLVLEYVEGGELFDYLVSQGRLPPDEASRYFQQIVAGVDYCHRFNICHRDLKPENLLLDAEKNIKIADFGMAALEPSDKLLETSCGSPHYASPEIVAGMSYHGAASDIWSCGVILFALLTGRLPFDDENIRVLLQKVKNGRFVVPADLPIDAKDLITRMLVVDPEKRITMAEIMRHPFCQRKQDTDSGRRINLVEPPRLEEIARPVRSEREIDRDILRNLRTLWNGTSEKEIVISLLSNEKTWEKAFYFLLLQYRNKHLENFNPEPESRRVSTDRYRRRKAESSSTSTNRRTTRSTTAASNAASTQTQGISIRKAVPREERERDRHRSSVSANKDKDKDRTEDEENANPYTTTTTTATRPAPVPIPAVVIGKTPATPTSSGAGTSRVAGPRPISTELQDRLINNNNYNGNGTSSSPRTPAHLEKVAEQPSTVTPLDPRLPKITLQKPTPGSTGSGNAGKGLGLNLNIVIPPSPTPGNTSNSEAYSAPPSPSPSPISPTAATAVGLGMTMFPQLQAQGQGLGNINVPQVQDAALQKFFHDIAEQLQLIGSASPRSSIIVNTPSPSATPSPALSQIEERIITPTTPNMNMNTNNKIDHTPVPKTMAVNGPRPTQRRSMTEQPVPNTAPKPEITKRRSYLGDSTQRETNQANIQIQPQRFSTGFNEKVRKVSNGSEKKRRSKPAPLDLSPKIGSELLSPTGSPWLSTPPLGSPLPPSPLLVGTSGEVKTSWFSNLFSWKPATFTLISADDCASSRAECIKLLESFGASVILEDADGWGVLKCRIDEIRDVSGIIIPKSVRFRIEFLPHTTPVLGTNTPNPNSPIPGSPGPSTGSAGGRLGLGSGITTTSMTMVQEKGALSSFRAVYGRIRSEWRLDSLKSPAISTHSRFSSHQGSHINGQTASAHGGGVSPMASPALDGLHAQTQAQAIWS</sequence>
<name>A0A1A6A7H9_9TREE</name>
<dbReference type="GO" id="GO:0005935">
    <property type="term" value="C:cellular bud neck"/>
    <property type="evidence" value="ECO:0007669"/>
    <property type="project" value="UniProtKB-SubCell"/>
</dbReference>
<dbReference type="GO" id="GO:0005940">
    <property type="term" value="C:septin ring"/>
    <property type="evidence" value="ECO:0007669"/>
    <property type="project" value="UniProtKB-ARBA"/>
</dbReference>
<feature type="compositionally biased region" description="Basic and acidic residues" evidence="13">
    <location>
        <begin position="403"/>
        <end position="412"/>
    </location>
</feature>
<feature type="compositionally biased region" description="Basic and acidic residues" evidence="13">
    <location>
        <begin position="453"/>
        <end position="478"/>
    </location>
</feature>
<reference evidence="16" key="2">
    <citation type="submission" date="2013-07" db="EMBL/GenBank/DDBJ databases">
        <authorList>
            <consortium name="The Broad Institute Genome Sequencing Platform"/>
            <person name="Cuomo C."/>
            <person name="Litvintseva A."/>
            <person name="Chen Y."/>
            <person name="Heitman J."/>
            <person name="Sun S."/>
            <person name="Springer D."/>
            <person name="Dromer F."/>
            <person name="Young S.K."/>
            <person name="Zeng Q."/>
            <person name="Gargeya S."/>
            <person name="Fitzgerald M."/>
            <person name="Abouelleil A."/>
            <person name="Alvarado L."/>
            <person name="Berlin A.M."/>
            <person name="Chapman S.B."/>
            <person name="Dewar J."/>
            <person name="Goldberg J."/>
            <person name="Griggs A."/>
            <person name="Gujja S."/>
            <person name="Hansen M."/>
            <person name="Howarth C."/>
            <person name="Imamovic A."/>
            <person name="Larimer J."/>
            <person name="McCowan C."/>
            <person name="Murphy C."/>
            <person name="Pearson M."/>
            <person name="Priest M."/>
            <person name="Roberts A."/>
            <person name="Saif S."/>
            <person name="Shea T."/>
            <person name="Sykes S."/>
            <person name="Wortman J."/>
            <person name="Nusbaum C."/>
            <person name="Birren B."/>
        </authorList>
    </citation>
    <scope>NUCLEOTIDE SEQUENCE</scope>
    <source>
        <strain evidence="16">CBS 10117</strain>
    </source>
</reference>
<reference evidence="15" key="1">
    <citation type="submission" date="2013-07" db="EMBL/GenBank/DDBJ databases">
        <title>The Genome Sequence of Cryptococcus dejecticola CBS10117.</title>
        <authorList>
            <consortium name="The Broad Institute Genome Sequencing Platform"/>
            <person name="Cuomo C."/>
            <person name="Litvintseva A."/>
            <person name="Chen Y."/>
            <person name="Heitman J."/>
            <person name="Sun S."/>
            <person name="Springer D."/>
            <person name="Dromer F."/>
            <person name="Young S.K."/>
            <person name="Zeng Q."/>
            <person name="Gargeya S."/>
            <person name="Fitzgerald M."/>
            <person name="Abouelleil A."/>
            <person name="Alvarado L."/>
            <person name="Berlin A.M."/>
            <person name="Chapman S.B."/>
            <person name="Dewar J."/>
            <person name="Goldberg J."/>
            <person name="Griggs A."/>
            <person name="Gujja S."/>
            <person name="Hansen M."/>
            <person name="Howarth C."/>
            <person name="Imamovic A."/>
            <person name="Larimer J."/>
            <person name="McCowan C."/>
            <person name="Murphy C."/>
            <person name="Pearson M."/>
            <person name="Priest M."/>
            <person name="Roberts A."/>
            <person name="Saif S."/>
            <person name="Shea T."/>
            <person name="Sykes S."/>
            <person name="Wortman J."/>
            <person name="Nusbaum C."/>
            <person name="Birren B."/>
        </authorList>
    </citation>
    <scope>NUCLEOTIDE SEQUENCE [LARGE SCALE GENOMIC DNA]</scope>
    <source>
        <strain evidence="15">CBS 10117</strain>
    </source>
</reference>
<feature type="region of interest" description="Disordered" evidence="13">
    <location>
        <begin position="946"/>
        <end position="975"/>
    </location>
</feature>
<feature type="compositionally biased region" description="Gly residues" evidence="13">
    <location>
        <begin position="589"/>
        <end position="598"/>
    </location>
</feature>
<protein>
    <recommendedName>
        <fullName evidence="3">non-specific serine/threonine protein kinase</fullName>
        <ecNumber evidence="3">2.7.11.1</ecNumber>
    </recommendedName>
</protein>
<dbReference type="EC" id="2.7.11.1" evidence="3"/>
<dbReference type="InterPro" id="IPR008271">
    <property type="entry name" value="Ser/Thr_kinase_AS"/>
</dbReference>
<proteinExistence type="inferred from homology"/>
<dbReference type="EMBL" id="CP144533">
    <property type="protein sequence ID" value="WWC61135.1"/>
    <property type="molecule type" value="Genomic_DNA"/>
</dbReference>
<dbReference type="EMBL" id="KI894030">
    <property type="protein sequence ID" value="OBR86014.1"/>
    <property type="molecule type" value="Genomic_DNA"/>
</dbReference>
<keyword evidence="6" id="KW-0808">Transferase</keyword>
<dbReference type="STRING" id="1296121.A0A1A6A7H9"/>
<dbReference type="FunFam" id="1.10.510.10:FF:000394">
    <property type="entry name" value="Serine/threonine-protein kinase HSL1"/>
    <property type="match status" value="1"/>
</dbReference>
<feature type="compositionally biased region" description="Polar residues" evidence="13">
    <location>
        <begin position="1019"/>
        <end position="1037"/>
    </location>
</feature>
<evidence type="ECO:0000256" key="10">
    <source>
        <dbReference type="ARBA" id="ARBA00047899"/>
    </source>
</evidence>
<dbReference type="CDD" id="cd14081">
    <property type="entry name" value="STKc_BRSK1_2"/>
    <property type="match status" value="1"/>
</dbReference>
<feature type="compositionally biased region" description="Polar residues" evidence="13">
    <location>
        <begin position="750"/>
        <end position="759"/>
    </location>
</feature>
<feature type="compositionally biased region" description="Low complexity" evidence="13">
    <location>
        <begin position="420"/>
        <end position="442"/>
    </location>
</feature>
<keyword evidence="4" id="KW-0723">Serine/threonine-protein kinase</keyword>
<keyword evidence="17" id="KW-1185">Reference proteome</keyword>
<dbReference type="InterPro" id="IPR017441">
    <property type="entry name" value="Protein_kinase_ATP_BS"/>
</dbReference>
<dbReference type="InterPro" id="IPR011009">
    <property type="entry name" value="Kinase-like_dom_sf"/>
</dbReference>
<organism evidence="15">
    <name type="scientific">Kwoniella dejecticola CBS 10117</name>
    <dbReference type="NCBI Taxonomy" id="1296121"/>
    <lineage>
        <taxon>Eukaryota</taxon>
        <taxon>Fungi</taxon>
        <taxon>Dikarya</taxon>
        <taxon>Basidiomycota</taxon>
        <taxon>Agaricomycotina</taxon>
        <taxon>Tremellomycetes</taxon>
        <taxon>Tremellales</taxon>
        <taxon>Cryptococcaceae</taxon>
        <taxon>Kwoniella</taxon>
    </lineage>
</organism>
<dbReference type="Pfam" id="PF00069">
    <property type="entry name" value="Pkinase"/>
    <property type="match status" value="1"/>
</dbReference>
<feature type="region of interest" description="Disordered" evidence="13">
    <location>
        <begin position="1"/>
        <end position="45"/>
    </location>
</feature>
<feature type="compositionally biased region" description="Low complexity" evidence="13">
    <location>
        <begin position="719"/>
        <end position="729"/>
    </location>
</feature>
<dbReference type="Proteomes" id="UP000078595">
    <property type="component" value="Chromosome 4"/>
</dbReference>
<keyword evidence="7 12" id="KW-0547">Nucleotide-binding</keyword>
<dbReference type="VEuPathDB" id="FungiDB:I303_03731"/>
<feature type="region of interest" description="Disordered" evidence="13">
    <location>
        <begin position="1019"/>
        <end position="1050"/>
    </location>
</feature>
<gene>
    <name evidence="15" type="ORF">I303_03731</name>
    <name evidence="16" type="ORF">I303_103714</name>
</gene>
<feature type="region of interest" description="Disordered" evidence="13">
    <location>
        <begin position="719"/>
        <end position="844"/>
    </location>
</feature>
<dbReference type="PROSITE" id="PS00107">
    <property type="entry name" value="PROTEIN_KINASE_ATP"/>
    <property type="match status" value="1"/>
</dbReference>
<dbReference type="SUPFAM" id="SSF56112">
    <property type="entry name" value="Protein kinase-like (PK-like)"/>
    <property type="match status" value="1"/>
</dbReference>
<keyword evidence="9 12" id="KW-0067">ATP-binding</keyword>
<dbReference type="AlphaFoldDB" id="A0A1A6A7H9"/>
<accession>A0A1A6A7H9</accession>
<dbReference type="PANTHER" id="PTHR24346:SF110">
    <property type="entry name" value="NON-SPECIFIC SERINE_THREONINE PROTEIN KINASE"/>
    <property type="match status" value="1"/>
</dbReference>
<keyword evidence="5" id="KW-0597">Phosphoprotein</keyword>
<evidence type="ECO:0000256" key="6">
    <source>
        <dbReference type="ARBA" id="ARBA00022679"/>
    </source>
</evidence>
<evidence type="ECO:0000259" key="14">
    <source>
        <dbReference type="PROSITE" id="PS50011"/>
    </source>
</evidence>
<evidence type="ECO:0000256" key="1">
    <source>
        <dbReference type="ARBA" id="ARBA00004266"/>
    </source>
</evidence>
<dbReference type="PROSITE" id="PS00108">
    <property type="entry name" value="PROTEIN_KINASE_ST"/>
    <property type="match status" value="1"/>
</dbReference>
<dbReference type="RefSeq" id="XP_018263856.1">
    <property type="nucleotide sequence ID" value="XM_018407048.1"/>
</dbReference>
<dbReference type="GO" id="GO:0035556">
    <property type="term" value="P:intracellular signal transduction"/>
    <property type="evidence" value="ECO:0007669"/>
    <property type="project" value="TreeGrafter"/>
</dbReference>
<dbReference type="GO" id="GO:0004674">
    <property type="term" value="F:protein serine/threonine kinase activity"/>
    <property type="evidence" value="ECO:0007669"/>
    <property type="project" value="UniProtKB-KW"/>
</dbReference>
<dbReference type="GO" id="GO:0005524">
    <property type="term" value="F:ATP binding"/>
    <property type="evidence" value="ECO:0007669"/>
    <property type="project" value="UniProtKB-UniRule"/>
</dbReference>
<dbReference type="OrthoDB" id="193931at2759"/>
<evidence type="ECO:0000256" key="12">
    <source>
        <dbReference type="PROSITE-ProRule" id="PRU10141"/>
    </source>
</evidence>
<reference evidence="16" key="3">
    <citation type="submission" date="2024-02" db="EMBL/GenBank/DDBJ databases">
        <title>Comparative genomics of Cryptococcus and Kwoniella reveals pathogenesis evolution and contrasting modes of karyotype evolution via chromosome fusion or intercentromeric recombination.</title>
        <authorList>
            <person name="Coelho M.A."/>
            <person name="David-Palma M."/>
            <person name="Shea T."/>
            <person name="Bowers K."/>
            <person name="McGinley-Smith S."/>
            <person name="Mohammad A.W."/>
            <person name="Gnirke A."/>
            <person name="Yurkov A.M."/>
            <person name="Nowrousian M."/>
            <person name="Sun S."/>
            <person name="Cuomo C.A."/>
            <person name="Heitman J."/>
        </authorList>
    </citation>
    <scope>NUCLEOTIDE SEQUENCE</scope>
    <source>
        <strain evidence="16">CBS 10117</strain>
    </source>
</reference>
<evidence type="ECO:0000313" key="16">
    <source>
        <dbReference type="EMBL" id="WWC61135.1"/>
    </source>
</evidence>
<evidence type="ECO:0000256" key="3">
    <source>
        <dbReference type="ARBA" id="ARBA00012513"/>
    </source>
</evidence>
<dbReference type="KEGG" id="kdj:28967430"/>
<feature type="compositionally biased region" description="Polar residues" evidence="13">
    <location>
        <begin position="775"/>
        <end position="798"/>
    </location>
</feature>
<comment type="catalytic activity">
    <reaction evidence="10">
        <text>L-threonyl-[protein] + ATP = O-phospho-L-threonyl-[protein] + ADP + H(+)</text>
        <dbReference type="Rhea" id="RHEA:46608"/>
        <dbReference type="Rhea" id="RHEA-COMP:11060"/>
        <dbReference type="Rhea" id="RHEA-COMP:11605"/>
        <dbReference type="ChEBI" id="CHEBI:15378"/>
        <dbReference type="ChEBI" id="CHEBI:30013"/>
        <dbReference type="ChEBI" id="CHEBI:30616"/>
        <dbReference type="ChEBI" id="CHEBI:61977"/>
        <dbReference type="ChEBI" id="CHEBI:456216"/>
        <dbReference type="EC" id="2.7.11.1"/>
    </reaction>
</comment>
<comment type="similarity">
    <text evidence="2">Belongs to the protein kinase superfamily. CAMK Ser/Thr protein kinase family. NIM1 subfamily.</text>
</comment>
<feature type="domain" description="Protein kinase" evidence="14">
    <location>
        <begin position="51"/>
        <end position="316"/>
    </location>
</feature>
<dbReference type="SMART" id="SM00220">
    <property type="entry name" value="S_TKc"/>
    <property type="match status" value="1"/>
</dbReference>
<comment type="subcellular location">
    <subcellularLocation>
        <location evidence="1">Bud neck</location>
    </subcellularLocation>
</comment>
<evidence type="ECO:0000313" key="15">
    <source>
        <dbReference type="EMBL" id="OBR86014.1"/>
    </source>
</evidence>
<dbReference type="GeneID" id="28967430"/>
<feature type="compositionally biased region" description="Pro residues" evidence="13">
    <location>
        <begin position="1"/>
        <end position="13"/>
    </location>
</feature>